<feature type="compositionally biased region" description="Basic and acidic residues" evidence="5">
    <location>
        <begin position="952"/>
        <end position="977"/>
    </location>
</feature>
<feature type="compositionally biased region" description="Basic and acidic residues" evidence="5">
    <location>
        <begin position="1036"/>
        <end position="1047"/>
    </location>
</feature>
<dbReference type="PROSITE" id="PS51848">
    <property type="entry name" value="BMERB"/>
    <property type="match status" value="1"/>
</dbReference>
<accession>A0A3M6UJM7</accession>
<dbReference type="PANTHER" id="PTHR23167">
    <property type="entry name" value="CALPONIN HOMOLOGY DOMAIN-CONTAINING PROTEIN DDB_G0272472-RELATED"/>
    <property type="match status" value="1"/>
</dbReference>
<feature type="compositionally biased region" description="Pro residues" evidence="5">
    <location>
        <begin position="806"/>
        <end position="815"/>
    </location>
</feature>
<dbReference type="InterPro" id="IPR022735">
    <property type="entry name" value="bMERB_dom"/>
</dbReference>
<feature type="compositionally biased region" description="Polar residues" evidence="5">
    <location>
        <begin position="704"/>
        <end position="714"/>
    </location>
</feature>
<feature type="compositionally biased region" description="Polar residues" evidence="5">
    <location>
        <begin position="1087"/>
        <end position="1098"/>
    </location>
</feature>
<dbReference type="PANTHER" id="PTHR23167:SF46">
    <property type="entry name" value="EPS15 HOMOLOGY DOMAIN CONTAINING PROTEIN-BINDING PROTEIN 1, ISOFORM F"/>
    <property type="match status" value="1"/>
</dbReference>
<evidence type="ECO:0000259" key="6">
    <source>
        <dbReference type="PROSITE" id="PS50021"/>
    </source>
</evidence>
<keyword evidence="3" id="KW-0967">Endosome</keyword>
<sequence>MSSVWKRLQRVGKKASKFQFTASYQSLTVECVRGGKWQPNKLLVVWTRRKRRKLSKPMSWQPGISNPFRGIIVWPEPEPVEINVTLYKDPKPDSEFEDKEWTFVIEDEAQNGRRKPIATGAINMVDYASVESHTFDVTLTLKVASKKLVSASLELNLTCVLIKEGMATDDDMISIGSMMSLNDSYYFDDNDDDMEMAPSPRFHRRNISQGNMKVQAVTSLQETEFARSRSPTASPVLGKKRGRIRSKSSLGENPKTLVNDLLKAEGMKRSSTDSDASADTSDSEWARTCTKGYRGVKVKDMTTSWRDGLAFCAILHSFHPDKIEFSSLDATNIKENNKLAFTAFEKLGIPRLLDPTQMMFTTVPDKLCVMTYVYQIKNHFGRTRQPLPPSPLSLETSPRPRRLPVPPQMTVTSTEEPTEQDDAAVEDNDSVGDSKVAASKDSKEGSNPFLDDQEGDDEAATSDLSTIPSASSSSEVNGSETISKQNIGTASSDASVDRKNSAEENEDKKKDILVTSDVKPPPKPPRIYQTDTEDDTSFKTDDNVNKKENTESKPYNPFDEDDNEDVKENNKTDPSTKSTKPSKGYNPFDDDDDDVAADSSAEKDNKPGYNPFDDDDNEEDATETNKNAKKKTSGVIKRQVSYPHHYNPFEEGADDKSNATDEGSQRTKPKEKKETKDTVLNSTTKSHNPFEDDDNDDESLNDNKTAVQGNSTRKSSTERKTNVNRVAQSGTSSPSAALKPAETSAKKRRAPPPPAVRSSDDPWTARLPTEVTPARQRRSRPTETSGEQQTSPNASPAKRAPKRAAPAPPRRPPLIPSFDEWKSEQTDGDAAGYNERPAVSSTGDTHEKSESSGGASPKAAPKNSTTDAANQADIKLLARQVLMDARKKAGASGALPRERVAEIAKASKGPTADKATADKAIADKATADKATANSDECEGGPQGKEMVDDEEALRKKENLRQRKEELLRRKKATEKAQKMVQNAVDKERAQKQPSSPQQTMSEQTNQESSTGGTNTDSTSGDQKTAGNKNLQHRPLKLKDKENDENRRKLSPPPKNEFKESDELQRIRQVLNQGKKDRKSSNSDNSGQDKNSLRAQSPKPSLEGSRKISHGKSSKHSAVNGVKNIPDPTPPPRPKARGANAGLHAYVKSRKMNFEAFEVPSDQAQQGDKQENVGTQQGVQDNDTKDDSSKDGVAIIDDEGRESGEPSQDLQDASDYVREELEMLEEQQKALDKVGEKLEIELRRAMQTKGCEDEREKLMQEWFLLVNKKNELVRRQGELNLLKNEEDLERSKDMLQRELRAILELEDWQKTEEQKDREAKLIDQLVSVVNKRDQLVQFEDSQLYQAEQDALHVQKVIASARLSKDKNECVLQ</sequence>
<feature type="compositionally biased region" description="Polar residues" evidence="5">
    <location>
        <begin position="678"/>
        <end position="687"/>
    </location>
</feature>
<dbReference type="Pfam" id="PF12130">
    <property type="entry name" value="bMERB_dom"/>
    <property type="match status" value="1"/>
</dbReference>
<proteinExistence type="predicted"/>
<evidence type="ECO:0008006" key="11">
    <source>
        <dbReference type="Google" id="ProtNLM"/>
    </source>
</evidence>
<evidence type="ECO:0000256" key="1">
    <source>
        <dbReference type="ARBA" id="ARBA00004177"/>
    </source>
</evidence>
<dbReference type="InterPro" id="IPR036872">
    <property type="entry name" value="CH_dom_sf"/>
</dbReference>
<dbReference type="InterPro" id="IPR001715">
    <property type="entry name" value="CH_dom"/>
</dbReference>
<feature type="compositionally biased region" description="Low complexity" evidence="5">
    <location>
        <begin position="469"/>
        <end position="483"/>
    </location>
</feature>
<feature type="compositionally biased region" description="Low complexity" evidence="5">
    <location>
        <begin position="1008"/>
        <end position="1021"/>
    </location>
</feature>
<keyword evidence="4" id="KW-0175">Coiled coil</keyword>
<evidence type="ECO:0000256" key="5">
    <source>
        <dbReference type="SAM" id="MobiDB-lite"/>
    </source>
</evidence>
<feature type="region of interest" description="Disordered" evidence="5">
    <location>
        <begin position="886"/>
        <end position="1215"/>
    </location>
</feature>
<dbReference type="InterPro" id="IPR019448">
    <property type="entry name" value="NT-C2"/>
</dbReference>
<comment type="subcellular location">
    <subcellularLocation>
        <location evidence="1">Endosome</location>
    </subcellularLocation>
</comment>
<dbReference type="EMBL" id="RCHS01001420">
    <property type="protein sequence ID" value="RMX53568.1"/>
    <property type="molecule type" value="Genomic_DNA"/>
</dbReference>
<dbReference type="PROSITE" id="PS51840">
    <property type="entry name" value="C2_NT"/>
    <property type="match status" value="1"/>
</dbReference>
<reference evidence="9 10" key="1">
    <citation type="journal article" date="2018" name="Sci. Rep.">
        <title>Comparative analysis of the Pocillopora damicornis genome highlights role of immune system in coral evolution.</title>
        <authorList>
            <person name="Cunning R."/>
            <person name="Bay R.A."/>
            <person name="Gillette P."/>
            <person name="Baker A.C."/>
            <person name="Traylor-Knowles N."/>
        </authorList>
    </citation>
    <scope>NUCLEOTIDE SEQUENCE [LARGE SCALE GENOMIC DNA]</scope>
    <source>
        <strain evidence="9">RSMAS</strain>
        <tissue evidence="9">Whole animal</tissue>
    </source>
</reference>
<dbReference type="InterPro" id="IPR050540">
    <property type="entry name" value="F-actin_Monoox_Mical"/>
</dbReference>
<evidence type="ECO:0000259" key="8">
    <source>
        <dbReference type="PROSITE" id="PS51848"/>
    </source>
</evidence>
<keyword evidence="10" id="KW-1185">Reference proteome</keyword>
<dbReference type="FunFam" id="1.10.418.10:FF:000023">
    <property type="entry name" value="EH domain-binding protein 1 isoform X1"/>
    <property type="match status" value="1"/>
</dbReference>
<feature type="domain" description="BMERB" evidence="8">
    <location>
        <begin position="1203"/>
        <end position="1354"/>
    </location>
</feature>
<feature type="domain" description="C2 NT-type" evidence="7">
    <location>
        <begin position="8"/>
        <end position="161"/>
    </location>
</feature>
<organism evidence="9 10">
    <name type="scientific">Pocillopora damicornis</name>
    <name type="common">Cauliflower coral</name>
    <name type="synonym">Millepora damicornis</name>
    <dbReference type="NCBI Taxonomy" id="46731"/>
    <lineage>
        <taxon>Eukaryota</taxon>
        <taxon>Metazoa</taxon>
        <taxon>Cnidaria</taxon>
        <taxon>Anthozoa</taxon>
        <taxon>Hexacorallia</taxon>
        <taxon>Scleractinia</taxon>
        <taxon>Astrocoeniina</taxon>
        <taxon>Pocilloporidae</taxon>
        <taxon>Pocillopora</taxon>
    </lineage>
</organism>
<evidence type="ECO:0000313" key="9">
    <source>
        <dbReference type="EMBL" id="RMX53568.1"/>
    </source>
</evidence>
<dbReference type="Gene3D" id="1.10.418.10">
    <property type="entry name" value="Calponin-like domain"/>
    <property type="match status" value="1"/>
</dbReference>
<feature type="compositionally biased region" description="Acidic residues" evidence="5">
    <location>
        <begin position="451"/>
        <end position="460"/>
    </location>
</feature>
<dbReference type="Pfam" id="PF00307">
    <property type="entry name" value="CH"/>
    <property type="match status" value="1"/>
</dbReference>
<feature type="compositionally biased region" description="Polar residues" evidence="5">
    <location>
        <begin position="991"/>
        <end position="1007"/>
    </location>
</feature>
<comment type="caution">
    <text evidence="9">The sequence shown here is derived from an EMBL/GenBank/DDBJ whole genome shotgun (WGS) entry which is preliminary data.</text>
</comment>
<name>A0A3M6UJM7_POCDA</name>
<feature type="compositionally biased region" description="Polar residues" evidence="5">
    <location>
        <begin position="484"/>
        <end position="494"/>
    </location>
</feature>
<feature type="compositionally biased region" description="Acidic residues" evidence="5">
    <location>
        <begin position="691"/>
        <end position="700"/>
    </location>
</feature>
<feature type="compositionally biased region" description="Polar residues" evidence="5">
    <location>
        <begin position="1161"/>
        <end position="1180"/>
    </location>
</feature>
<protein>
    <recommendedName>
        <fullName evidence="11">EH domain-binding protein 1-like</fullName>
    </recommendedName>
</protein>
<dbReference type="SMART" id="SM00033">
    <property type="entry name" value="CH"/>
    <property type="match status" value="1"/>
</dbReference>
<feature type="compositionally biased region" description="Basic and acidic residues" evidence="5">
    <location>
        <begin position="536"/>
        <end position="551"/>
    </location>
</feature>
<feature type="domain" description="Calponin-homology (CH)" evidence="6">
    <location>
        <begin position="276"/>
        <end position="381"/>
    </location>
</feature>
<feature type="compositionally biased region" description="Acidic residues" evidence="5">
    <location>
        <begin position="416"/>
        <end position="430"/>
    </location>
</feature>
<evidence type="ECO:0000256" key="3">
    <source>
        <dbReference type="ARBA" id="ARBA00022753"/>
    </source>
</evidence>
<evidence type="ECO:0000259" key="7">
    <source>
        <dbReference type="PROSITE" id="PS51840"/>
    </source>
</evidence>
<dbReference type="Proteomes" id="UP000275408">
    <property type="component" value="Unassembled WGS sequence"/>
</dbReference>
<dbReference type="STRING" id="46731.A0A3M6UJM7"/>
<feature type="region of interest" description="Disordered" evidence="5">
    <location>
        <begin position="383"/>
        <end position="871"/>
    </location>
</feature>
<feature type="compositionally biased region" description="Basic and acidic residues" evidence="5">
    <location>
        <begin position="915"/>
        <end position="927"/>
    </location>
</feature>
<dbReference type="SUPFAM" id="SSF47576">
    <property type="entry name" value="Calponin-homology domain, CH-domain"/>
    <property type="match status" value="1"/>
</dbReference>
<evidence type="ECO:0000256" key="2">
    <source>
        <dbReference type="ARBA" id="ARBA00022553"/>
    </source>
</evidence>
<dbReference type="GO" id="GO:0005768">
    <property type="term" value="C:endosome"/>
    <property type="evidence" value="ECO:0007669"/>
    <property type="project" value="UniProtKB-SubCell"/>
</dbReference>
<feature type="compositionally biased region" description="Acidic residues" evidence="5">
    <location>
        <begin position="612"/>
        <end position="622"/>
    </location>
</feature>
<evidence type="ECO:0000256" key="4">
    <source>
        <dbReference type="ARBA" id="ARBA00023054"/>
    </source>
</evidence>
<dbReference type="Pfam" id="PF10358">
    <property type="entry name" value="NT-C2"/>
    <property type="match status" value="1"/>
</dbReference>
<feature type="region of interest" description="Disordered" evidence="5">
    <location>
        <begin position="221"/>
        <end position="256"/>
    </location>
</feature>
<dbReference type="SMART" id="SM01203">
    <property type="entry name" value="DUF3585"/>
    <property type="match status" value="1"/>
</dbReference>
<dbReference type="PROSITE" id="PS50021">
    <property type="entry name" value="CH"/>
    <property type="match status" value="1"/>
</dbReference>
<evidence type="ECO:0000313" key="10">
    <source>
        <dbReference type="Proteomes" id="UP000275408"/>
    </source>
</evidence>
<feature type="compositionally biased region" description="Basic and acidic residues" evidence="5">
    <location>
        <begin position="495"/>
        <end position="512"/>
    </location>
</feature>
<feature type="compositionally biased region" description="Polar residues" evidence="5">
    <location>
        <begin position="782"/>
        <end position="794"/>
    </location>
</feature>
<feature type="compositionally biased region" description="Polar residues" evidence="5">
    <location>
        <begin position="723"/>
        <end position="735"/>
    </location>
</feature>
<feature type="compositionally biased region" description="Basic and acidic residues" evidence="5">
    <location>
        <begin position="654"/>
        <end position="665"/>
    </location>
</feature>
<keyword evidence="2" id="KW-0597">Phosphoprotein</keyword>
<feature type="compositionally biased region" description="Basic and acidic residues" evidence="5">
    <location>
        <begin position="1055"/>
        <end position="1065"/>
    </location>
</feature>
<gene>
    <name evidence="9" type="ORF">pdam_00004380</name>
</gene>
<dbReference type="OrthoDB" id="5972258at2759"/>